<dbReference type="FunCoup" id="A0A1D6FCH3">
    <property type="interactions" value="5"/>
</dbReference>
<evidence type="ECO:0000256" key="1">
    <source>
        <dbReference type="SAM" id="MobiDB-lite"/>
    </source>
</evidence>
<gene>
    <name evidence="2" type="ORF">ZEAMMB73_Zm00001d008393</name>
</gene>
<name>A0A1D6FCH3_MAIZE</name>
<reference evidence="2" key="1">
    <citation type="submission" date="2015-12" db="EMBL/GenBank/DDBJ databases">
        <title>Update maize B73 reference genome by single molecule sequencing technologies.</title>
        <authorList>
            <consortium name="Maize Genome Sequencing Project"/>
            <person name="Ware D."/>
        </authorList>
    </citation>
    <scope>NUCLEOTIDE SEQUENCE</scope>
    <source>
        <tissue evidence="2">Seedling</tissue>
    </source>
</reference>
<evidence type="ECO:0000313" key="2">
    <source>
        <dbReference type="EMBL" id="AQK89733.1"/>
    </source>
</evidence>
<dbReference type="InParanoid" id="A0A1D6FCH3"/>
<dbReference type="PANTHER" id="PTHR34461:SF4">
    <property type="entry name" value="OS01G0101800 PROTEIN"/>
    <property type="match status" value="1"/>
</dbReference>
<proteinExistence type="predicted"/>
<dbReference type="eggNOG" id="ENOG502R3TB">
    <property type="taxonomic scope" value="Eukaryota"/>
</dbReference>
<dbReference type="EMBL" id="CM000784">
    <property type="protein sequence ID" value="AQK89733.1"/>
    <property type="molecule type" value="Genomic_DNA"/>
</dbReference>
<dbReference type="AlphaFoldDB" id="A0A1D6FCH3"/>
<organism evidence="2">
    <name type="scientific">Zea mays</name>
    <name type="common">Maize</name>
    <dbReference type="NCBI Taxonomy" id="4577"/>
    <lineage>
        <taxon>Eukaryota</taxon>
        <taxon>Viridiplantae</taxon>
        <taxon>Streptophyta</taxon>
        <taxon>Embryophyta</taxon>
        <taxon>Tracheophyta</taxon>
        <taxon>Spermatophyta</taxon>
        <taxon>Magnoliopsida</taxon>
        <taxon>Liliopsida</taxon>
        <taxon>Poales</taxon>
        <taxon>Poaceae</taxon>
        <taxon>PACMAD clade</taxon>
        <taxon>Panicoideae</taxon>
        <taxon>Andropogonodae</taxon>
        <taxon>Andropogoneae</taxon>
        <taxon>Tripsacinae</taxon>
        <taxon>Zea</taxon>
    </lineage>
</organism>
<sequence>MPGHPTPADALLGGGTSRHHAELLLHSGDDGVSVKDLRLRRVVPPAAGSLDTFPECAAPVKPGFVEITPLEAVSAATAAAAGDFDRKLAPPRSKLVRDPRSFGYRRLLPFLNELTKNGNILSVSTRFVVWSGLYFMFLRYLSARPCLGGSDSSIGKEVFPQDTAAHSKDVLGGSDSRLADEAIGVSHCEPEAMVVNTGGDTDVKDACNNVSEEIKIAPHDLTNKPLLAGCTRSRFVHHPSSFSYKRMLPFLMENDISAQECNRVKIRKIAEERQLASNENDVSASGQHCLAASDDSSQECNRGQVETMEEEKPAKADENNVLGGRQLQPPVLEAPPPDFSVVEMQNVMQHEASASSQVPLTSFEGELTSAGDSVQAVGEHQLVASEESLDEHKRDEVKRSIHDAVKSDGGYALDSREFQLAASEVSPENSMAEVQGAAQEESLPLDGVEERSDKGDFVSTEQAQLCVTNESLAAQLQGNVEFAEVPQCQNLDPGCHDVGFGSRTKRVIPLLHRHCAQQPQDSVVSLDDQLLDDDIQMICRPDSRAVDRYLSVEEMSGCIMLTESASNKAGISRPRGAHSMEKGSLSPKKPSPKKGILKRNTRGCKGICMCLDCCTFRLHADRAFEFSRKQMKEADDIITNLLKEVASLRSLLEKPAGQQESTQAACRHASRVEEVARNSCQQMFVDLNSHCRIPVSSCCALKPLNDLVLLDLIRQANHS</sequence>
<dbReference type="ExpressionAtlas" id="A0A1D6FCH3">
    <property type="expression patterns" value="baseline and differential"/>
</dbReference>
<protein>
    <submittedName>
        <fullName evidence="2">Putative aldehyde dehydrogenase family protein</fullName>
    </submittedName>
</protein>
<dbReference type="OMA" id="MDSVETM"/>
<feature type="region of interest" description="Disordered" evidence="1">
    <location>
        <begin position="569"/>
        <end position="596"/>
    </location>
</feature>
<accession>A0A1D6FCH3</accession>
<dbReference type="PaxDb" id="4577-GRMZM2G305080_P01"/>
<feature type="region of interest" description="Disordered" evidence="1">
    <location>
        <begin position="290"/>
        <end position="336"/>
    </location>
</feature>
<dbReference type="PANTHER" id="PTHR34461">
    <property type="entry name" value="EXPRESSED PROTEIN"/>
    <property type="match status" value="1"/>
</dbReference>